<gene>
    <name evidence="1" type="ORF">GCM10011365_05510</name>
</gene>
<sequence>MATFKKKPYKTFLLISSKDELPNVITSTKKLIEVYQNSTAIVVLISQKPINTDKYHFKNINIIHYPSNRSIDAHFIMIKFAKIMPHSEICFLGEGGYFNLNFKSYQKHNSYVKKVSNGLNTAFLIDSNALVKSLKQDITTANTLKKYLQHNHV</sequence>
<organism evidence="1 2">
    <name type="scientific">Marinicella pacifica</name>
    <dbReference type="NCBI Taxonomy" id="1171543"/>
    <lineage>
        <taxon>Bacteria</taxon>
        <taxon>Pseudomonadati</taxon>
        <taxon>Pseudomonadota</taxon>
        <taxon>Gammaproteobacteria</taxon>
        <taxon>Lysobacterales</taxon>
        <taxon>Marinicellaceae</taxon>
        <taxon>Marinicella</taxon>
    </lineage>
</organism>
<evidence type="ECO:0000313" key="2">
    <source>
        <dbReference type="Proteomes" id="UP000605253"/>
    </source>
</evidence>
<reference evidence="1" key="2">
    <citation type="submission" date="2020-09" db="EMBL/GenBank/DDBJ databases">
        <authorList>
            <person name="Sun Q."/>
            <person name="Zhou Y."/>
        </authorList>
    </citation>
    <scope>NUCLEOTIDE SEQUENCE</scope>
    <source>
        <strain evidence="1">CGMCC 1.12181</strain>
    </source>
</reference>
<dbReference type="Proteomes" id="UP000605253">
    <property type="component" value="Unassembled WGS sequence"/>
</dbReference>
<protein>
    <submittedName>
        <fullName evidence="1">Uncharacterized protein</fullName>
    </submittedName>
</protein>
<reference evidence="1" key="1">
    <citation type="journal article" date="2014" name="Int. J. Syst. Evol. Microbiol.">
        <title>Complete genome sequence of Corynebacterium casei LMG S-19264T (=DSM 44701T), isolated from a smear-ripened cheese.</title>
        <authorList>
            <consortium name="US DOE Joint Genome Institute (JGI-PGF)"/>
            <person name="Walter F."/>
            <person name="Albersmeier A."/>
            <person name="Kalinowski J."/>
            <person name="Ruckert C."/>
        </authorList>
    </citation>
    <scope>NUCLEOTIDE SEQUENCE</scope>
    <source>
        <strain evidence="1">CGMCC 1.12181</strain>
    </source>
</reference>
<keyword evidence="2" id="KW-1185">Reference proteome</keyword>
<dbReference type="EMBL" id="BMEO01000002">
    <property type="protein sequence ID" value="GGF87340.1"/>
    <property type="molecule type" value="Genomic_DNA"/>
</dbReference>
<comment type="caution">
    <text evidence="1">The sequence shown here is derived from an EMBL/GenBank/DDBJ whole genome shotgun (WGS) entry which is preliminary data.</text>
</comment>
<dbReference type="AlphaFoldDB" id="A0A917FIK8"/>
<evidence type="ECO:0000313" key="1">
    <source>
        <dbReference type="EMBL" id="GGF87340.1"/>
    </source>
</evidence>
<accession>A0A917FIK8</accession>
<name>A0A917FIK8_9GAMM</name>
<proteinExistence type="predicted"/>